<evidence type="ECO:0000313" key="2">
    <source>
        <dbReference type="EMBL" id="KAF7635705.1"/>
    </source>
</evidence>
<dbReference type="Proteomes" id="UP000605970">
    <property type="component" value="Unassembled WGS sequence"/>
</dbReference>
<gene>
    <name evidence="2" type="ORF">Mgra_00004799</name>
</gene>
<dbReference type="EMBL" id="JABEBT010000038">
    <property type="protein sequence ID" value="KAF7635706.1"/>
    <property type="molecule type" value="Genomic_DNA"/>
</dbReference>
<reference evidence="2" key="1">
    <citation type="journal article" date="2020" name="Ecol. Evol.">
        <title>Genome structure and content of the rice root-knot nematode (Meloidogyne graminicola).</title>
        <authorList>
            <person name="Phan N.T."/>
            <person name="Danchin E.G.J."/>
            <person name="Klopp C."/>
            <person name="Perfus-Barbeoch L."/>
            <person name="Kozlowski D.K."/>
            <person name="Koutsovoulos G.D."/>
            <person name="Lopez-Roques C."/>
            <person name="Bouchez O."/>
            <person name="Zahm M."/>
            <person name="Besnard G."/>
            <person name="Bellafiore S."/>
        </authorList>
    </citation>
    <scope>NUCLEOTIDE SEQUENCE</scope>
    <source>
        <strain evidence="2">VN-18</strain>
    </source>
</reference>
<sequence length="264" mass="30702">MSTTMFFFFFSSSLYSPIQTNNEYQQHFRVYVDPKTYFQNNLSPVSPSIIAQDSPSNILGQQMNRLELDFNLQNETIIQNNQIKHQEEIYQEIVSECRALEQQQNCENNREELNEGIINNTLKESSMLTTELITPTSFHPLSTTLTKINSNNLNFQLNNDPKQQSLFLPSNSPSQQQLINENLNNNNNFVGLSLEHLVKVLVQTVKEVTGNSTTKLINNNVQQKEKNEKEIIPIYDETAEQILERRRKQVNLYIKVYYFVAIKK</sequence>
<protein>
    <submittedName>
        <fullName evidence="2">BZIP domain-containing protein</fullName>
    </submittedName>
</protein>
<feature type="signal peptide" evidence="1">
    <location>
        <begin position="1"/>
        <end position="20"/>
    </location>
</feature>
<keyword evidence="3" id="KW-1185">Reference proteome</keyword>
<evidence type="ECO:0000256" key="1">
    <source>
        <dbReference type="SAM" id="SignalP"/>
    </source>
</evidence>
<organism evidence="2 3">
    <name type="scientific">Meloidogyne graminicola</name>
    <dbReference type="NCBI Taxonomy" id="189291"/>
    <lineage>
        <taxon>Eukaryota</taxon>
        <taxon>Metazoa</taxon>
        <taxon>Ecdysozoa</taxon>
        <taxon>Nematoda</taxon>
        <taxon>Chromadorea</taxon>
        <taxon>Rhabditida</taxon>
        <taxon>Tylenchina</taxon>
        <taxon>Tylenchomorpha</taxon>
        <taxon>Tylenchoidea</taxon>
        <taxon>Meloidogynidae</taxon>
        <taxon>Meloidogyninae</taxon>
        <taxon>Meloidogyne</taxon>
    </lineage>
</organism>
<dbReference type="EMBL" id="JABEBT010000038">
    <property type="protein sequence ID" value="KAF7635705.1"/>
    <property type="molecule type" value="Genomic_DNA"/>
</dbReference>
<comment type="caution">
    <text evidence="2">The sequence shown here is derived from an EMBL/GenBank/DDBJ whole genome shotgun (WGS) entry which is preliminary data.</text>
</comment>
<evidence type="ECO:0000313" key="3">
    <source>
        <dbReference type="Proteomes" id="UP000605970"/>
    </source>
</evidence>
<dbReference type="OrthoDB" id="10571232at2759"/>
<dbReference type="AlphaFoldDB" id="A0A8S9ZQG5"/>
<accession>A0A8S9ZQG5</accession>
<feature type="chain" id="PRO_5036435034" evidence="1">
    <location>
        <begin position="21"/>
        <end position="264"/>
    </location>
</feature>
<keyword evidence="1" id="KW-0732">Signal</keyword>
<proteinExistence type="predicted"/>
<name>A0A8S9ZQG5_9BILA</name>